<evidence type="ECO:0000313" key="4">
    <source>
        <dbReference type="Proteomes" id="UP000190965"/>
    </source>
</evidence>
<organism evidence="3 4">
    <name type="scientific">Pseudomonas fluorescens</name>
    <dbReference type="NCBI Taxonomy" id="294"/>
    <lineage>
        <taxon>Bacteria</taxon>
        <taxon>Pseudomonadati</taxon>
        <taxon>Pseudomonadota</taxon>
        <taxon>Gammaproteobacteria</taxon>
        <taxon>Pseudomonadales</taxon>
        <taxon>Pseudomonadaceae</taxon>
        <taxon>Pseudomonas</taxon>
    </lineage>
</organism>
<dbReference type="Proteomes" id="UP000190965">
    <property type="component" value="Unassembled WGS sequence"/>
</dbReference>
<dbReference type="OrthoDB" id="7060663at2"/>
<feature type="transmembrane region" description="Helical" evidence="1">
    <location>
        <begin position="116"/>
        <end position="133"/>
    </location>
</feature>
<comment type="caution">
    <text evidence="3">The sequence shown here is derived from an EMBL/GenBank/DDBJ whole genome shotgun (WGS) entry which is preliminary data.</text>
</comment>
<keyword evidence="1" id="KW-1133">Transmembrane helix</keyword>
<accession>A0A1T2YRY7</accession>
<evidence type="ECO:0000313" key="3">
    <source>
        <dbReference type="EMBL" id="OPA94991.1"/>
    </source>
</evidence>
<evidence type="ECO:0000259" key="2">
    <source>
        <dbReference type="Pfam" id="PF14018"/>
    </source>
</evidence>
<name>A0A1T2YRY7_PSEFL</name>
<dbReference type="InterPro" id="IPR025328">
    <property type="entry name" value="DUF4234"/>
</dbReference>
<protein>
    <recommendedName>
        <fullName evidence="2">DUF4234 domain-containing protein</fullName>
    </recommendedName>
</protein>
<feature type="transmembrane region" description="Helical" evidence="1">
    <location>
        <begin position="78"/>
        <end position="96"/>
    </location>
</feature>
<gene>
    <name evidence="3" type="ORF">BFW87_13130</name>
</gene>
<feature type="transmembrane region" description="Helical" evidence="1">
    <location>
        <begin position="54"/>
        <end position="71"/>
    </location>
</feature>
<dbReference type="Pfam" id="PF14018">
    <property type="entry name" value="DUF4234"/>
    <property type="match status" value="1"/>
</dbReference>
<keyword evidence="1" id="KW-0472">Membrane</keyword>
<evidence type="ECO:0000256" key="1">
    <source>
        <dbReference type="SAM" id="Phobius"/>
    </source>
</evidence>
<proteinExistence type="predicted"/>
<feature type="transmembrane region" description="Helical" evidence="1">
    <location>
        <begin position="16"/>
        <end position="34"/>
    </location>
</feature>
<dbReference type="RefSeq" id="WP_078740231.1">
    <property type="nucleotide sequence ID" value="NZ_MSDF01000016.1"/>
</dbReference>
<sequence length="153" mass="17403">MSTINELKDKIDTKTLNMVLLSAATAGLYLFLWVYRSNLILSETTKNRVVDNTYIIWLAVCLGMGGALSGMDSVLLNAIAMILLLASNVMYIVWAFKAKNALSEYALSEHKIDLRMNAFYTFFLNIFYINYCVNDLPEEQRKQNILRGQTQQA</sequence>
<reference evidence="3 4" key="1">
    <citation type="submission" date="2016-12" db="EMBL/GenBank/DDBJ databases">
        <title>Draft genome sequences of seven strains of Pseudomonas fluorescens that produce 4-formylaminooxyvinylglycine.</title>
        <authorList>
            <person name="Okrent R.A."/>
            <person name="Manning V.A."/>
            <person name="Trippe K.M."/>
        </authorList>
    </citation>
    <scope>NUCLEOTIDE SEQUENCE [LARGE SCALE GENOMIC DNA]</scope>
    <source>
        <strain evidence="3 4">P5A</strain>
    </source>
</reference>
<keyword evidence="1" id="KW-0812">Transmembrane</keyword>
<feature type="domain" description="DUF4234" evidence="2">
    <location>
        <begin position="15"/>
        <end position="103"/>
    </location>
</feature>
<dbReference type="AlphaFoldDB" id="A0A1T2YRY7"/>
<dbReference type="EMBL" id="MSDF01000016">
    <property type="protein sequence ID" value="OPA94991.1"/>
    <property type="molecule type" value="Genomic_DNA"/>
</dbReference>